<dbReference type="EMBL" id="LKST01000003">
    <property type="protein sequence ID" value="KQB83813.1"/>
    <property type="molecule type" value="Genomic_DNA"/>
</dbReference>
<sequence length="297" mass="31956">MRAYGLGVLPGTSVREAARMVLGETGEVVHLPVLPQRGLDSHPVGRTAALLPGIPVDRGPRGWVLRPGNLRLGDRLRHDLDVCEEEWAGAPGTVKAQVVGPWTLAANLETPRGHRALTDAGALRDLTEALIEGIAGHAAELTRRMGAEVIVQIDEPWVARIAAGEVPGTHDFDRLAPVPPEEMGARLHSVIEGVREETLLNMCGQVPPWAAVRRSQARTVLLSAGEIRDTELIDALGEHLDAGLRLGVGVGPQHRDLHAILWEYSPKDEAIDVVAEGPFSTFAQATQAYRAAERLAE</sequence>
<dbReference type="PATRIC" id="fig|1544416.3.peg.1887"/>
<dbReference type="RefSeq" id="WP_055122955.1">
    <property type="nucleotide sequence ID" value="NZ_LKST01000003.1"/>
</dbReference>
<dbReference type="InterPro" id="IPR038071">
    <property type="entry name" value="UROD/MetE-like_sf"/>
</dbReference>
<dbReference type="Proteomes" id="UP000050517">
    <property type="component" value="Unassembled WGS sequence"/>
</dbReference>
<protein>
    <submittedName>
        <fullName evidence="1">Uncharacterized protein</fullName>
    </submittedName>
</protein>
<dbReference type="STRING" id="1544416.Cocul_01886"/>
<gene>
    <name evidence="1" type="ORF">Cocul_01886</name>
</gene>
<dbReference type="AlphaFoldDB" id="A0A0Q0U8A0"/>
<dbReference type="SUPFAM" id="SSF51726">
    <property type="entry name" value="UROD/MetE-like"/>
    <property type="match status" value="1"/>
</dbReference>
<dbReference type="Gene3D" id="3.20.20.210">
    <property type="match status" value="1"/>
</dbReference>
<evidence type="ECO:0000313" key="1">
    <source>
        <dbReference type="EMBL" id="KQB83813.1"/>
    </source>
</evidence>
<dbReference type="OrthoDB" id="5242426at2"/>
<accession>A0A0Q0U8A0</accession>
<keyword evidence="2" id="KW-1185">Reference proteome</keyword>
<reference evidence="1 2" key="1">
    <citation type="submission" date="2015-10" db="EMBL/GenBank/DDBJ databases">
        <title>Corynebacteirum lowii and Corynebacterium oculi species nova, derived from human clinical disease and and emended description of Corynebacterium mastiditis.</title>
        <authorList>
            <person name="Bernard K."/>
            <person name="Pacheco A.L."/>
            <person name="Mcdougall C."/>
            <person name="Burtx T."/>
            <person name="Weibe D."/>
            <person name="Tyler S."/>
            <person name="Olson A.B."/>
            <person name="Cnockaert M."/>
            <person name="Eguchi H."/>
            <person name="Kuwahara T."/>
            <person name="Nakayama-Imaohji H."/>
            <person name="Boudewijins M."/>
            <person name="Van Hoecke F."/>
            <person name="Bernier A.-M."/>
            <person name="Vandamme P."/>
        </authorList>
    </citation>
    <scope>NUCLEOTIDE SEQUENCE [LARGE SCALE GENOMIC DNA]</scope>
    <source>
        <strain evidence="1 2">NML 130210</strain>
    </source>
</reference>
<comment type="caution">
    <text evidence="1">The sequence shown here is derived from an EMBL/GenBank/DDBJ whole genome shotgun (WGS) entry which is preliminary data.</text>
</comment>
<proteinExistence type="predicted"/>
<organism evidence="1 2">
    <name type="scientific">Corynebacterium oculi</name>
    <dbReference type="NCBI Taxonomy" id="1544416"/>
    <lineage>
        <taxon>Bacteria</taxon>
        <taxon>Bacillati</taxon>
        <taxon>Actinomycetota</taxon>
        <taxon>Actinomycetes</taxon>
        <taxon>Mycobacteriales</taxon>
        <taxon>Corynebacteriaceae</taxon>
        <taxon>Corynebacterium</taxon>
    </lineage>
</organism>
<name>A0A0Q0U8A0_9CORY</name>
<evidence type="ECO:0000313" key="2">
    <source>
        <dbReference type="Proteomes" id="UP000050517"/>
    </source>
</evidence>